<organism evidence="2 3">
    <name type="scientific">Dryococelus australis</name>
    <dbReference type="NCBI Taxonomy" id="614101"/>
    <lineage>
        <taxon>Eukaryota</taxon>
        <taxon>Metazoa</taxon>
        <taxon>Ecdysozoa</taxon>
        <taxon>Arthropoda</taxon>
        <taxon>Hexapoda</taxon>
        <taxon>Insecta</taxon>
        <taxon>Pterygota</taxon>
        <taxon>Neoptera</taxon>
        <taxon>Polyneoptera</taxon>
        <taxon>Phasmatodea</taxon>
        <taxon>Verophasmatodea</taxon>
        <taxon>Anareolatae</taxon>
        <taxon>Phasmatidae</taxon>
        <taxon>Eurycanthinae</taxon>
        <taxon>Dryococelus</taxon>
    </lineage>
</organism>
<evidence type="ECO:0000313" key="2">
    <source>
        <dbReference type="EMBL" id="KAJ8878268.1"/>
    </source>
</evidence>
<proteinExistence type="predicted"/>
<protein>
    <submittedName>
        <fullName evidence="2">Uncharacterized protein</fullName>
    </submittedName>
</protein>
<gene>
    <name evidence="2" type="ORF">PR048_018845</name>
</gene>
<dbReference type="EMBL" id="JARBHB010000007">
    <property type="protein sequence ID" value="KAJ8878268.1"/>
    <property type="molecule type" value="Genomic_DNA"/>
</dbReference>
<reference evidence="2 3" key="1">
    <citation type="submission" date="2023-02" db="EMBL/GenBank/DDBJ databases">
        <title>LHISI_Scaffold_Assembly.</title>
        <authorList>
            <person name="Stuart O.P."/>
            <person name="Cleave R."/>
            <person name="Magrath M.J.L."/>
            <person name="Mikheyev A.S."/>
        </authorList>
    </citation>
    <scope>NUCLEOTIDE SEQUENCE [LARGE SCALE GENOMIC DNA]</scope>
    <source>
        <strain evidence="2">Daus_M_001</strain>
        <tissue evidence="2">Leg muscle</tissue>
    </source>
</reference>
<dbReference type="Proteomes" id="UP001159363">
    <property type="component" value="Chromosome 6"/>
</dbReference>
<sequence>MKGIYGRNCTHQGIRGRCSECLSREKSGYRLFTKAPPVIESHTSPVHLSGHARMVEYAVLTCEERVVRSATQHFALSKRLLAVRTSYDCHLYPPLRALAMETLAWNTVVLSPSTGAEEIWQVLDAMCLCVPLKTRAFHWLLHFTYVTSPFSLPTPVALARQPNEGRGKYGAALNAKGGETGDPRENPPTSGNVLYDSHVRNTGSNHARNRTRFAEVGGDQANHYTAAGSEGAMVAERLARSPPIKANRVQSPAGFLGDLPFLPPIHSCAAPYSLQSGSSALKTSLLRAAQISSLIHSLIIGQARLQT</sequence>
<name>A0ABQ9H1W2_9NEOP</name>
<keyword evidence="3" id="KW-1185">Reference proteome</keyword>
<evidence type="ECO:0000313" key="3">
    <source>
        <dbReference type="Proteomes" id="UP001159363"/>
    </source>
</evidence>
<evidence type="ECO:0000256" key="1">
    <source>
        <dbReference type="SAM" id="MobiDB-lite"/>
    </source>
</evidence>
<feature type="region of interest" description="Disordered" evidence="1">
    <location>
        <begin position="167"/>
        <end position="191"/>
    </location>
</feature>
<comment type="caution">
    <text evidence="2">The sequence shown here is derived from an EMBL/GenBank/DDBJ whole genome shotgun (WGS) entry which is preliminary data.</text>
</comment>
<accession>A0ABQ9H1W2</accession>